<dbReference type="InterPro" id="IPR000719">
    <property type="entry name" value="Prot_kinase_dom"/>
</dbReference>
<keyword evidence="21" id="KW-0449">Lipoprotein</keyword>
<evidence type="ECO:0000256" key="9">
    <source>
        <dbReference type="ARBA" id="ARBA00022679"/>
    </source>
</evidence>
<keyword evidence="10 25" id="KW-0812">Transmembrane</keyword>
<dbReference type="GO" id="GO:0009055">
    <property type="term" value="F:electron transfer activity"/>
    <property type="evidence" value="ECO:0007669"/>
    <property type="project" value="InterPro"/>
</dbReference>
<dbReference type="InterPro" id="IPR011009">
    <property type="entry name" value="Kinase-like_dom_sf"/>
</dbReference>
<dbReference type="PROSITE" id="PS00307">
    <property type="entry name" value="LECTIN_LEGUME_BETA"/>
    <property type="match status" value="1"/>
</dbReference>
<feature type="compositionally biased region" description="Polar residues" evidence="24">
    <location>
        <begin position="1591"/>
        <end position="1600"/>
    </location>
</feature>
<keyword evidence="19" id="KW-0675">Receptor</keyword>
<feature type="transmembrane region" description="Helical" evidence="25">
    <location>
        <begin position="1964"/>
        <end position="1986"/>
    </location>
</feature>
<evidence type="ECO:0000256" key="13">
    <source>
        <dbReference type="ARBA" id="ARBA00022741"/>
    </source>
</evidence>
<evidence type="ECO:0000256" key="8">
    <source>
        <dbReference type="ARBA" id="ARBA00022622"/>
    </source>
</evidence>
<evidence type="ECO:0000256" key="1">
    <source>
        <dbReference type="ARBA" id="ARBA00004251"/>
    </source>
</evidence>
<dbReference type="InterPro" id="IPR008972">
    <property type="entry name" value="Cupredoxin"/>
</dbReference>
<feature type="compositionally biased region" description="Polar residues" evidence="24">
    <location>
        <begin position="441"/>
        <end position="454"/>
    </location>
</feature>
<organism evidence="28">
    <name type="scientific">Vitis vinifera</name>
    <name type="common">Grape</name>
    <dbReference type="NCBI Taxonomy" id="29760"/>
    <lineage>
        <taxon>Eukaryota</taxon>
        <taxon>Viridiplantae</taxon>
        <taxon>Streptophyta</taxon>
        <taxon>Embryophyta</taxon>
        <taxon>Tracheophyta</taxon>
        <taxon>Spermatophyta</taxon>
        <taxon>Magnoliopsida</taxon>
        <taxon>eudicotyledons</taxon>
        <taxon>Gunneridae</taxon>
        <taxon>Pentapetalae</taxon>
        <taxon>rosids</taxon>
        <taxon>Vitales</taxon>
        <taxon>Vitaceae</taxon>
        <taxon>Viteae</taxon>
        <taxon>Vitis</taxon>
    </lineage>
</organism>
<protein>
    <recommendedName>
        <fullName evidence="5">non-specific serine/threonine protein kinase</fullName>
        <ecNumber evidence="5">2.7.11.1</ecNumber>
    </recommendedName>
</protein>
<dbReference type="FunFam" id="3.30.200.20:FF:000372">
    <property type="entry name" value="L-type lectin-domain containing receptor kinase VIII.1"/>
    <property type="match status" value="1"/>
</dbReference>
<dbReference type="PROSITE" id="PS00108">
    <property type="entry name" value="PROTEIN_KINASE_ST"/>
    <property type="match status" value="1"/>
</dbReference>
<evidence type="ECO:0000256" key="20">
    <source>
        <dbReference type="ARBA" id="ARBA00023180"/>
    </source>
</evidence>
<dbReference type="InterPro" id="IPR008271">
    <property type="entry name" value="Ser/Thr_kinase_AS"/>
</dbReference>
<dbReference type="FunFam" id="2.60.40.420:FF:000010">
    <property type="entry name" value="Early nodulin-like protein 1"/>
    <property type="match status" value="1"/>
</dbReference>
<keyword evidence="12" id="KW-0430">Lectin</keyword>
<feature type="compositionally biased region" description="Polar residues" evidence="24">
    <location>
        <begin position="489"/>
        <end position="505"/>
    </location>
</feature>
<dbReference type="OrthoDB" id="959565at2759"/>
<dbReference type="Pfam" id="PF02298">
    <property type="entry name" value="Cu_bind_like"/>
    <property type="match status" value="1"/>
</dbReference>
<feature type="compositionally biased region" description="Basic and acidic residues" evidence="24">
    <location>
        <begin position="193"/>
        <end position="206"/>
    </location>
</feature>
<dbReference type="EMBL" id="AM462963">
    <property type="protein sequence ID" value="CAN76998.1"/>
    <property type="molecule type" value="Genomic_DNA"/>
</dbReference>
<dbReference type="CDD" id="cd14066">
    <property type="entry name" value="STKc_IRAK"/>
    <property type="match status" value="1"/>
</dbReference>
<feature type="compositionally biased region" description="Acidic residues" evidence="24">
    <location>
        <begin position="1614"/>
        <end position="1623"/>
    </location>
</feature>
<keyword evidence="7" id="KW-0723">Serine/threonine-protein kinase</keyword>
<evidence type="ECO:0000256" key="24">
    <source>
        <dbReference type="SAM" id="MobiDB-lite"/>
    </source>
</evidence>
<evidence type="ECO:0000256" key="11">
    <source>
        <dbReference type="ARBA" id="ARBA00022729"/>
    </source>
</evidence>
<keyword evidence="8" id="KW-0336">GPI-anchor</keyword>
<dbReference type="InterPro" id="IPR050528">
    <property type="entry name" value="L-type_Lectin-RKs"/>
</dbReference>
<dbReference type="EC" id="2.7.11.1" evidence="5"/>
<evidence type="ECO:0000256" key="23">
    <source>
        <dbReference type="PROSITE-ProRule" id="PRU10141"/>
    </source>
</evidence>
<evidence type="ECO:0000256" key="10">
    <source>
        <dbReference type="ARBA" id="ARBA00022692"/>
    </source>
</evidence>
<evidence type="ECO:0000256" key="12">
    <source>
        <dbReference type="ARBA" id="ARBA00022734"/>
    </source>
</evidence>
<evidence type="ECO:0000256" key="22">
    <source>
        <dbReference type="ARBA" id="ARBA00035011"/>
    </source>
</evidence>
<dbReference type="ExpressionAtlas" id="A5BKV1">
    <property type="expression patterns" value="baseline and differential"/>
</dbReference>
<keyword evidence="18" id="KW-1015">Disulfide bond</keyword>
<dbReference type="GO" id="GO:0005886">
    <property type="term" value="C:plasma membrane"/>
    <property type="evidence" value="ECO:0007669"/>
    <property type="project" value="UniProtKB-SubCell"/>
</dbReference>
<evidence type="ECO:0000256" key="21">
    <source>
        <dbReference type="ARBA" id="ARBA00023288"/>
    </source>
</evidence>
<evidence type="ECO:0000256" key="2">
    <source>
        <dbReference type="ARBA" id="ARBA00004609"/>
    </source>
</evidence>
<dbReference type="SUPFAM" id="SSF56112">
    <property type="entry name" value="Protein kinase-like (PK-like)"/>
    <property type="match status" value="1"/>
</dbReference>
<keyword evidence="13 23" id="KW-0547">Nucleotide-binding</keyword>
<dbReference type="GO" id="GO:0098552">
    <property type="term" value="C:side of membrane"/>
    <property type="evidence" value="ECO:0007669"/>
    <property type="project" value="UniProtKB-KW"/>
</dbReference>
<keyword evidence="16 25" id="KW-1133">Transmembrane helix</keyword>
<dbReference type="GO" id="GO:0004674">
    <property type="term" value="F:protein serine/threonine kinase activity"/>
    <property type="evidence" value="ECO:0007669"/>
    <property type="project" value="UniProtKB-KW"/>
</dbReference>
<keyword evidence="9" id="KW-0808">Transferase</keyword>
<dbReference type="Gene3D" id="2.60.40.420">
    <property type="entry name" value="Cupredoxins - blue copper proteins"/>
    <property type="match status" value="1"/>
</dbReference>
<keyword evidence="17 25" id="KW-0472">Membrane</keyword>
<feature type="region of interest" description="Disordered" evidence="24">
    <location>
        <begin position="604"/>
        <end position="626"/>
    </location>
</feature>
<feature type="binding site" evidence="23">
    <location>
        <position position="2052"/>
    </location>
    <ligand>
        <name>ATP</name>
        <dbReference type="ChEBI" id="CHEBI:30616"/>
    </ligand>
</feature>
<dbReference type="Pfam" id="PF00139">
    <property type="entry name" value="Lectin_legB"/>
    <property type="match status" value="1"/>
</dbReference>
<evidence type="ECO:0000256" key="4">
    <source>
        <dbReference type="ARBA" id="ARBA00010217"/>
    </source>
</evidence>
<dbReference type="InterPro" id="IPR041846">
    <property type="entry name" value="ENL_dom"/>
</dbReference>
<dbReference type="GO" id="GO:0030246">
    <property type="term" value="F:carbohydrate binding"/>
    <property type="evidence" value="ECO:0007669"/>
    <property type="project" value="UniProtKB-KW"/>
</dbReference>
<dbReference type="InterPro" id="IPR013320">
    <property type="entry name" value="ConA-like_dom_sf"/>
</dbReference>
<evidence type="ECO:0000256" key="5">
    <source>
        <dbReference type="ARBA" id="ARBA00012513"/>
    </source>
</evidence>
<evidence type="ECO:0000313" key="28">
    <source>
        <dbReference type="EMBL" id="CAN76998.1"/>
    </source>
</evidence>
<dbReference type="CDD" id="cd06899">
    <property type="entry name" value="lectin_legume_LecRK_Arcelin_ConA"/>
    <property type="match status" value="1"/>
</dbReference>
<dbReference type="InterPro" id="IPR017441">
    <property type="entry name" value="Protein_kinase_ATP_BS"/>
</dbReference>
<evidence type="ECO:0000256" key="7">
    <source>
        <dbReference type="ARBA" id="ARBA00022527"/>
    </source>
</evidence>
<dbReference type="SUPFAM" id="SSF49899">
    <property type="entry name" value="Concanavalin A-like lectins/glucanases"/>
    <property type="match status" value="1"/>
</dbReference>
<feature type="compositionally biased region" description="Basic and acidic residues" evidence="24">
    <location>
        <begin position="303"/>
        <end position="316"/>
    </location>
</feature>
<evidence type="ECO:0000256" key="16">
    <source>
        <dbReference type="ARBA" id="ARBA00022989"/>
    </source>
</evidence>
<evidence type="ECO:0000256" key="25">
    <source>
        <dbReference type="SAM" id="Phobius"/>
    </source>
</evidence>
<keyword evidence="15 23" id="KW-0067">ATP-binding</keyword>
<dbReference type="InterPro" id="IPR019825">
    <property type="entry name" value="Lectin_legB_Mn/Ca_BS"/>
</dbReference>
<feature type="transmembrane region" description="Helical" evidence="25">
    <location>
        <begin position="2646"/>
        <end position="2664"/>
    </location>
</feature>
<evidence type="ECO:0000256" key="17">
    <source>
        <dbReference type="ARBA" id="ARBA00023136"/>
    </source>
</evidence>
<feature type="domain" description="Phytocyanin" evidence="27">
    <location>
        <begin position="2485"/>
        <end position="2587"/>
    </location>
</feature>
<dbReference type="Gene3D" id="2.60.120.200">
    <property type="match status" value="1"/>
</dbReference>
<feature type="region of interest" description="Disordered" evidence="24">
    <location>
        <begin position="186"/>
        <end position="243"/>
    </location>
</feature>
<feature type="region of interest" description="Disordered" evidence="24">
    <location>
        <begin position="1591"/>
        <end position="1624"/>
    </location>
</feature>
<evidence type="ECO:0000256" key="6">
    <source>
        <dbReference type="ARBA" id="ARBA00022475"/>
    </source>
</evidence>
<dbReference type="GO" id="GO:0005524">
    <property type="term" value="F:ATP binding"/>
    <property type="evidence" value="ECO:0007669"/>
    <property type="project" value="UniProtKB-UniRule"/>
</dbReference>
<name>A5BKV1_VITVI</name>
<comment type="similarity">
    <text evidence="22">Belongs to the early nodulin-like (ENODL) family.</text>
</comment>
<dbReference type="Pfam" id="PF00069">
    <property type="entry name" value="Pkinase"/>
    <property type="match status" value="1"/>
</dbReference>
<dbReference type="FunFam" id="2.60.120.200:FF:000141">
    <property type="entry name" value="L-type lectin-domain containing receptor kinase VIII.1"/>
    <property type="match status" value="1"/>
</dbReference>
<dbReference type="FunFam" id="1.10.510.10:FF:000342">
    <property type="entry name" value="L-type lectin-domain containing receptor kinase VIII.1"/>
    <property type="match status" value="1"/>
</dbReference>
<comment type="similarity">
    <text evidence="3">In the N-terminal section; belongs to the leguminous lectin family.</text>
</comment>
<feature type="region of interest" description="Disordered" evidence="24">
    <location>
        <begin position="1449"/>
        <end position="1559"/>
    </location>
</feature>
<evidence type="ECO:0000256" key="3">
    <source>
        <dbReference type="ARBA" id="ARBA00008536"/>
    </source>
</evidence>
<dbReference type="SMR" id="A5BKV1"/>
<feature type="compositionally biased region" description="Basic and acidic residues" evidence="24">
    <location>
        <begin position="1449"/>
        <end position="1540"/>
    </location>
</feature>
<dbReference type="Gene3D" id="1.10.510.10">
    <property type="entry name" value="Transferase(Phosphotransferase) domain 1"/>
    <property type="match status" value="1"/>
</dbReference>
<dbReference type="Gene3D" id="3.30.200.20">
    <property type="entry name" value="Phosphorylase Kinase, domain 1"/>
    <property type="match status" value="1"/>
</dbReference>
<evidence type="ECO:0000259" key="27">
    <source>
        <dbReference type="PROSITE" id="PS51485"/>
    </source>
</evidence>
<dbReference type="SMART" id="SM00220">
    <property type="entry name" value="S_TKc"/>
    <property type="match status" value="1"/>
</dbReference>
<comment type="subcellular location">
    <subcellularLocation>
        <location evidence="2">Cell membrane</location>
        <topology evidence="2">Lipid-anchor</topology>
        <topology evidence="2">GPI-anchor</topology>
    </subcellularLocation>
    <subcellularLocation>
        <location evidence="1">Cell membrane</location>
        <topology evidence="1">Single-pass type I membrane protein</topology>
    </subcellularLocation>
</comment>
<dbReference type="PROSITE" id="PS51485">
    <property type="entry name" value="PHYTOCYANIN"/>
    <property type="match status" value="1"/>
</dbReference>
<dbReference type="InterPro" id="IPR001220">
    <property type="entry name" value="Legume_lectin_dom"/>
</dbReference>
<evidence type="ECO:0000259" key="26">
    <source>
        <dbReference type="PROSITE" id="PS50011"/>
    </source>
</evidence>
<proteinExistence type="inferred from homology"/>
<gene>
    <name evidence="28" type="ORF">VITISV_007763</name>
</gene>
<dbReference type="GO" id="GO:0002229">
    <property type="term" value="P:defense response to oomycetes"/>
    <property type="evidence" value="ECO:0007669"/>
    <property type="project" value="UniProtKB-ARBA"/>
</dbReference>
<reference evidence="28" key="1">
    <citation type="journal article" date="2007" name="PLoS ONE">
        <title>The first genome sequence of an elite grapevine cultivar (Pinot noir Vitis vinifera L.): coping with a highly heterozygous genome.</title>
        <authorList>
            <person name="Velasco R."/>
            <person name="Zharkikh A."/>
            <person name="Troggio M."/>
            <person name="Cartwright D.A."/>
            <person name="Cestaro A."/>
            <person name="Pruss D."/>
            <person name="Pindo M."/>
            <person name="FitzGerald L.M."/>
            <person name="Vezzulli S."/>
            <person name="Reid J."/>
            <person name="Malacarne G."/>
            <person name="Iliev D."/>
            <person name="Coppola G."/>
            <person name="Wardell B."/>
            <person name="Micheletti D."/>
            <person name="Macalma T."/>
            <person name="Facci M."/>
            <person name="Mitchell J.T."/>
            <person name="Perazzolli M."/>
            <person name="Eldredge G."/>
            <person name="Gatto P."/>
            <person name="Oyzerski R."/>
            <person name="Moretto M."/>
            <person name="Gutin N."/>
            <person name="Stefanini M."/>
            <person name="Chen Y."/>
            <person name="Segala C."/>
            <person name="Davenport C."/>
            <person name="Dematte L."/>
            <person name="Mraz A."/>
            <person name="Battilana J."/>
            <person name="Stormo K."/>
            <person name="Costa F."/>
            <person name="Tao Q."/>
            <person name="Si-Ammour A."/>
            <person name="Harkins T."/>
            <person name="Lackey A."/>
            <person name="Perbost C."/>
            <person name="Taillon B."/>
            <person name="Stella A."/>
            <person name="Solovyev V."/>
            <person name="Fawcett J.A."/>
            <person name="Sterck L."/>
            <person name="Vandepoele K."/>
            <person name="Grando S.M."/>
            <person name="Toppo S."/>
            <person name="Moser C."/>
            <person name="Lanchbury J."/>
            <person name="Bogden R."/>
            <person name="Skolnick M."/>
            <person name="Sgaramella V."/>
            <person name="Bhatnagar S.K."/>
            <person name="Fontana P."/>
            <person name="Gutin A."/>
            <person name="Van de Peer Y."/>
            <person name="Salamini F."/>
            <person name="Viola R."/>
        </authorList>
    </citation>
    <scope>NUCLEOTIDE SEQUENCE</scope>
</reference>
<evidence type="ECO:0000256" key="14">
    <source>
        <dbReference type="ARBA" id="ARBA00022777"/>
    </source>
</evidence>
<keyword evidence="6" id="KW-1003">Cell membrane</keyword>
<feature type="region of interest" description="Disordered" evidence="24">
    <location>
        <begin position="1355"/>
        <end position="1375"/>
    </location>
</feature>
<comment type="similarity">
    <text evidence="4">In the C-terminal section; belongs to the protein kinase superfamily. Ser/Thr protein kinase family.</text>
</comment>
<feature type="compositionally biased region" description="Basic and acidic residues" evidence="24">
    <location>
        <begin position="458"/>
        <end position="474"/>
    </location>
</feature>
<evidence type="ECO:0000256" key="18">
    <source>
        <dbReference type="ARBA" id="ARBA00023157"/>
    </source>
</evidence>
<dbReference type="SUPFAM" id="SSF49503">
    <property type="entry name" value="Cupredoxins"/>
    <property type="match status" value="1"/>
</dbReference>
<keyword evidence="14" id="KW-0418">Kinase</keyword>
<sequence>MASSDDFLCYFAELKKEELISGLLLPHPQPTMVPYYNGHYSLYNKSAVTVNTGEFSDGLPMETHASNKGFDAGERQTAVPQCNNNETEIPVSGVLEPGPSATSSPNQIDARISNIYSEPDQSLARIQRSKSRQKALEFRNSSKVKCKNRLVDDNNNGTYSSGVAVSRMAFQQSNFVNELLESVKPSNINNKNTGEREAEKGDHYSLEKGGNIYSGRVTRSRSSSQQTKCVNMDGSSHVTKGDSVRLAPSIGKPMQESAYASALLDPSNIDDKSHALIEDKMGDPHSKGKGSYVYSGRITRSRSSSEKVNSVDESSKLDSSSNIARVDRGTQAESIPNSLQWPNHANEFLELVKPFDIKGRSCEVKEVTKVDIRSKEKGSGVYCGRITRSRSSYQHPNCLGGFSELVSSSNIVNEDGCKLTQPISKLMEPSEPLRSIGGDAASQNAEGTQISLRRSSPRQKDSELPAEDAREHPGKGNIADECVGRRTRSTSFASGRSALGNTLNRSEGLEPLKSSGSGANILPCAETNNIAKQERCAATAPETELVSDEPVDSHLVCSGSNLDGASLRVGLEVLVLRPPSDLDMFVKPKQLDFDDVEDCSLNEASVPAPMKKRQDTSSSGKRCSTPLAPAESLERVISNNHHGNSVPPLKKLLLEELEVLSKEEEARTGSSESDAEEKVEVEKQKLGYGFCHAFSTSRTSNRSAGSSINKAVEVYETAISHTLPEGIKISKLGHSVVSKAFRKSSCESPLKNAVDSDLTNVDADIRMNLSFEKGVGEFHVVGDAEMVSEDRTLAVSLQDSAVKFPAVSVNESKGCAVSQNMKSGNVQFQNAEKRSPYSQEEVSTLPWRDCLRLKRRKIEGQLLDASSASPNSKREPFQSIQDTMSTHLNGVEGNSETVLISPYLHISCEEGVDQSNASKSPHEEMDQNMKCCMEEGIKSSSKLQVMEAEHSLEGRDKNVKPSFTFESEQLGPPLVSSLTKRASGDFQGFLVEEAEGEGGTNIIHDMRSQCATEEHQGSLFLDDKLGPEIAENLTCMDERTMWKTNFQLEDGGLFSHCSIGSLHNQYLDLFGADQAKPVFEGFVMQEENEKPHIARDGIGFDQLDLPTTTIERASVLEQLCLSASIHTPLPHFSITDKLPRAPNFCQSSTLSLNDDAGKLLRASYSCLNEEANHAFQGSSTSDHRPFSSTQFAWNISKPCISPVGKLWRVSTSSSGSSGKRLSLNPELTCYPIEEDPCISEETEQKDDVSDAFHEGISSMTITGSARRELLGDITEEYLNPLASVSTAEKFSDRGSLDSVNIDINVPRTQNKGKEKLQNLYESKTRGTNEMRENQSLSVAENGVRRVTESLHNRFSKPKLSGKTSLRKGGPSISERESKHKNIVSNITSFVPLVQRAQGAAVVTGKRDVKVKALEVAEAAKRLEEKRENERKMKKEALKLERARLEQENLRQLELKKKKKEEERRKKEAEMAARKRLREEEEKEKEAKRKRTEEARRQQREHEQKLRAEKEKEKRHRATVEKVHERKEARDEVKIDKKVEEDTLVQKPETELRTSRVSTSDISKASIVLKDSEALSDCGEIQKVTSNLDKASENDNLVANTTKEESYEMSPYQSSDDEEEEEDDIPTKKFIPSWASSCISKAAAAEIGGDAAFYVAKSSISWDGNNHTKRRKLLVFLLFTFFNFSDPPLVVSAQNVDFDFSSFTLRNFTLLGDSYLRNGVIGLTRNLGVPSSSSGTVICNAPIAFFDSESNTTASFSTRFSFSITNVNPSSYGDGLAFFLSPENETLGSPGGYLGLVNSSQLTKNRFVAVEFDTRLDPHFNDPNDNHVGLDIDSLNSMKTADPVLDENIDLKSGKSITAWIEYKNDQMKLKVFLSSSRSKPERPVLIVDIDLSEYLKELKYVGFSASTEGSTELHLIENWSFKTFGLVPAPPRLHFPPHNVSDNTVMIPPPSAVSDSGNKGHKRLGLGFGIAGPVFFCIVLSVFGYVSMKKWRGMRWEKSFKADILAGPREFSYKELKGATKGFHSSRIIGNGAFGTVYKAFFITTGTISAVKRSKHSHEGKSEFLAELSIIACLRHKNLVQLQGWCVEKGDLLLVYEFMPNGSLDKMLYQESEEGTLLKWSHRYNIIVGMASVLTYLHQECEQQVIHRDIKTSNIMLDGNFNARLGDFGLARLMDHDKSPVSTLTAGTMGYLAPEYLQYGKATEKTDVFSYGVVILEVACGRRPIEKDTDSQKMMNLVDWVWGLYSQGNILEAADKRLNREFKEEEMRKLLLVGLSCANPDCNVRPSMRRVLQILNDEAEPLLVPRMKPSLTFSLSLPLSIDDIVSDGEDHLSLKVLKSQKQRIPAFCNLTTRIGENKLDAHLTMNHCKHTHKWSLTRSTEDGHCLLQALIVVVKQSAFPFGSLIMQGGVSGPNKANSSYLKIALHHIICLAPRSSSNFFLLLSIDDDDMLEELVMAFLLATKICNSAFFTSLLVSTAVVSVSSYTFQVGGEGGWTKPTGNETETYNGWAEKNRFHVGDSVYFKYQQDSVLVVNYTDYTNCNTSNPISKFEDGNTLFRFDGHGVFYFISGQPDHCQSGQKLIIRVMAQSEVKPPEPAPSPKTDGSAFSPEAAYVSALPPKAGGGNDRSSFNWVPPPSLNSTTKLSIASYFVTALGGVWVILYLFI</sequence>
<dbReference type="PROSITE" id="PS50011">
    <property type="entry name" value="PROTEIN_KINASE_DOM"/>
    <property type="match status" value="1"/>
</dbReference>
<dbReference type="InterPro" id="IPR003245">
    <property type="entry name" value="Phytocyanin_dom"/>
</dbReference>
<evidence type="ECO:0000256" key="15">
    <source>
        <dbReference type="ARBA" id="ARBA00022840"/>
    </source>
</evidence>
<keyword evidence="20" id="KW-0325">Glycoprotein</keyword>
<evidence type="ECO:0000256" key="19">
    <source>
        <dbReference type="ARBA" id="ARBA00023170"/>
    </source>
</evidence>
<feature type="domain" description="Protein kinase" evidence="26">
    <location>
        <begin position="2023"/>
        <end position="2303"/>
    </location>
</feature>
<accession>A5BKV1</accession>
<dbReference type="PANTHER" id="PTHR27007">
    <property type="match status" value="1"/>
</dbReference>
<keyword evidence="11" id="KW-0732">Signal</keyword>
<dbReference type="PROSITE" id="PS00107">
    <property type="entry name" value="PROTEIN_KINASE_ATP"/>
    <property type="match status" value="1"/>
</dbReference>
<feature type="region of interest" description="Disordered" evidence="24">
    <location>
        <begin position="423"/>
        <end position="517"/>
    </location>
</feature>
<feature type="region of interest" description="Disordered" evidence="24">
    <location>
        <begin position="278"/>
        <end position="338"/>
    </location>
</feature>
<dbReference type="CDD" id="cd11019">
    <property type="entry name" value="OsENODL1_like"/>
    <property type="match status" value="1"/>
</dbReference>